<dbReference type="AlphaFoldDB" id="A0A0D9ZV26"/>
<evidence type="ECO:0000256" key="1">
    <source>
        <dbReference type="SAM" id="MobiDB-lite"/>
    </source>
</evidence>
<evidence type="ECO:0000313" key="2">
    <source>
        <dbReference type="EnsemblPlants" id="OGLUM05G05580.1"/>
    </source>
</evidence>
<reference evidence="2" key="2">
    <citation type="submission" date="2018-05" db="EMBL/GenBank/DDBJ databases">
        <title>OgluRS3 (Oryza glumaepatula Reference Sequence Version 3).</title>
        <authorList>
            <person name="Zhang J."/>
            <person name="Kudrna D."/>
            <person name="Lee S."/>
            <person name="Talag J."/>
            <person name="Welchert J."/>
            <person name="Wing R.A."/>
        </authorList>
    </citation>
    <scope>NUCLEOTIDE SEQUENCE [LARGE SCALE GENOMIC DNA]</scope>
</reference>
<dbReference type="HOGENOM" id="CLU_2964644_0_0_1"/>
<evidence type="ECO:0000313" key="3">
    <source>
        <dbReference type="Proteomes" id="UP000026961"/>
    </source>
</evidence>
<proteinExistence type="predicted"/>
<reference evidence="2" key="1">
    <citation type="submission" date="2015-04" db="UniProtKB">
        <authorList>
            <consortium name="EnsemblPlants"/>
        </authorList>
    </citation>
    <scope>IDENTIFICATION</scope>
</reference>
<accession>A0A0D9ZV26</accession>
<feature type="region of interest" description="Disordered" evidence="1">
    <location>
        <begin position="1"/>
        <end position="40"/>
    </location>
</feature>
<feature type="compositionally biased region" description="Basic residues" evidence="1">
    <location>
        <begin position="17"/>
        <end position="27"/>
    </location>
</feature>
<protein>
    <submittedName>
        <fullName evidence="2">Uncharacterized protein</fullName>
    </submittedName>
</protein>
<organism evidence="2">
    <name type="scientific">Oryza glumipatula</name>
    <dbReference type="NCBI Taxonomy" id="40148"/>
    <lineage>
        <taxon>Eukaryota</taxon>
        <taxon>Viridiplantae</taxon>
        <taxon>Streptophyta</taxon>
        <taxon>Embryophyta</taxon>
        <taxon>Tracheophyta</taxon>
        <taxon>Spermatophyta</taxon>
        <taxon>Magnoliopsida</taxon>
        <taxon>Liliopsida</taxon>
        <taxon>Poales</taxon>
        <taxon>Poaceae</taxon>
        <taxon>BOP clade</taxon>
        <taxon>Oryzoideae</taxon>
        <taxon>Oryzeae</taxon>
        <taxon>Oryzinae</taxon>
        <taxon>Oryza</taxon>
    </lineage>
</organism>
<dbReference type="EnsemblPlants" id="OGLUM05G05580.1">
    <property type="protein sequence ID" value="OGLUM05G05580.1"/>
    <property type="gene ID" value="OGLUM05G05580"/>
</dbReference>
<keyword evidence="3" id="KW-1185">Reference proteome</keyword>
<dbReference type="Gramene" id="OGLUM05G05580.1">
    <property type="protein sequence ID" value="OGLUM05G05580.1"/>
    <property type="gene ID" value="OGLUM05G05580"/>
</dbReference>
<dbReference type="Proteomes" id="UP000026961">
    <property type="component" value="Chromosome 5"/>
</dbReference>
<sequence>MDTDGNGFDELTSSRHGPAHYAHHYNRRPSTGNGPELRPAGQGLKLAASFLFKIAFPIE</sequence>
<name>A0A0D9ZV26_9ORYZ</name>